<dbReference type="Proteomes" id="UP000006727">
    <property type="component" value="Chromosome 22"/>
</dbReference>
<name>A0A2K1INF0_PHYPA</name>
<dbReference type="Gramene" id="Pp3c22_14000V3.1">
    <property type="protein sequence ID" value="Pp3c22_14000V3.1"/>
    <property type="gene ID" value="Pp3c22_14000"/>
</dbReference>
<reference evidence="2" key="3">
    <citation type="submission" date="2020-12" db="UniProtKB">
        <authorList>
            <consortium name="EnsemblPlants"/>
        </authorList>
    </citation>
    <scope>IDENTIFICATION</scope>
</reference>
<dbReference type="AlphaFoldDB" id="A0A2K1INF0"/>
<sequence length="88" mass="10074">MLPYVRRDMYRNGSDQCMALNEEAMIVVRYIPSSPSLLRVSSEVLKSLKEEVFVADHTGPHMENASCRPSRINTRDSDRPQFAELCAR</sequence>
<keyword evidence="3" id="KW-1185">Reference proteome</keyword>
<dbReference type="InParanoid" id="A0A2K1INF0"/>
<evidence type="ECO:0000313" key="2">
    <source>
        <dbReference type="EnsemblPlants" id="Pp3c22_14000V3.1"/>
    </source>
</evidence>
<protein>
    <submittedName>
        <fullName evidence="1 2">Uncharacterized protein</fullName>
    </submittedName>
</protein>
<dbReference type="EMBL" id="ABEU02000022">
    <property type="protein sequence ID" value="PNR30809.1"/>
    <property type="molecule type" value="Genomic_DNA"/>
</dbReference>
<gene>
    <name evidence="1" type="ORF">PHYPA_027125</name>
</gene>
<proteinExistence type="predicted"/>
<evidence type="ECO:0000313" key="1">
    <source>
        <dbReference type="EMBL" id="PNR30809.1"/>
    </source>
</evidence>
<reference evidence="1 3" key="1">
    <citation type="journal article" date="2008" name="Science">
        <title>The Physcomitrella genome reveals evolutionary insights into the conquest of land by plants.</title>
        <authorList>
            <person name="Rensing S."/>
            <person name="Lang D."/>
            <person name="Zimmer A."/>
            <person name="Terry A."/>
            <person name="Salamov A."/>
            <person name="Shapiro H."/>
            <person name="Nishiyama T."/>
            <person name="Perroud P.-F."/>
            <person name="Lindquist E."/>
            <person name="Kamisugi Y."/>
            <person name="Tanahashi T."/>
            <person name="Sakakibara K."/>
            <person name="Fujita T."/>
            <person name="Oishi K."/>
            <person name="Shin-I T."/>
            <person name="Kuroki Y."/>
            <person name="Toyoda A."/>
            <person name="Suzuki Y."/>
            <person name="Hashimoto A."/>
            <person name="Yamaguchi K."/>
            <person name="Sugano A."/>
            <person name="Kohara Y."/>
            <person name="Fujiyama A."/>
            <person name="Anterola A."/>
            <person name="Aoki S."/>
            <person name="Ashton N."/>
            <person name="Barbazuk W.B."/>
            <person name="Barker E."/>
            <person name="Bennetzen J."/>
            <person name="Bezanilla M."/>
            <person name="Blankenship R."/>
            <person name="Cho S.H."/>
            <person name="Dutcher S."/>
            <person name="Estelle M."/>
            <person name="Fawcett J.A."/>
            <person name="Gundlach H."/>
            <person name="Hanada K."/>
            <person name="Heyl A."/>
            <person name="Hicks K.A."/>
            <person name="Hugh J."/>
            <person name="Lohr M."/>
            <person name="Mayer K."/>
            <person name="Melkozernov A."/>
            <person name="Murata T."/>
            <person name="Nelson D."/>
            <person name="Pils B."/>
            <person name="Prigge M."/>
            <person name="Reiss B."/>
            <person name="Renner T."/>
            <person name="Rombauts S."/>
            <person name="Rushton P."/>
            <person name="Sanderfoot A."/>
            <person name="Schween G."/>
            <person name="Shiu S.-H."/>
            <person name="Stueber K."/>
            <person name="Theodoulou F.L."/>
            <person name="Tu H."/>
            <person name="Van de Peer Y."/>
            <person name="Verrier P.J."/>
            <person name="Waters E."/>
            <person name="Wood A."/>
            <person name="Yang L."/>
            <person name="Cove D."/>
            <person name="Cuming A."/>
            <person name="Hasebe M."/>
            <person name="Lucas S."/>
            <person name="Mishler D.B."/>
            <person name="Reski R."/>
            <person name="Grigoriev I."/>
            <person name="Quatrano R.S."/>
            <person name="Boore J.L."/>
        </authorList>
    </citation>
    <scope>NUCLEOTIDE SEQUENCE [LARGE SCALE GENOMIC DNA]</scope>
    <source>
        <strain evidence="2 3">cv. Gransden 2004</strain>
    </source>
</reference>
<organism evidence="1">
    <name type="scientific">Physcomitrium patens</name>
    <name type="common">Spreading-leaved earth moss</name>
    <name type="synonym">Physcomitrella patens</name>
    <dbReference type="NCBI Taxonomy" id="3218"/>
    <lineage>
        <taxon>Eukaryota</taxon>
        <taxon>Viridiplantae</taxon>
        <taxon>Streptophyta</taxon>
        <taxon>Embryophyta</taxon>
        <taxon>Bryophyta</taxon>
        <taxon>Bryophytina</taxon>
        <taxon>Bryopsida</taxon>
        <taxon>Funariidae</taxon>
        <taxon>Funariales</taxon>
        <taxon>Funariaceae</taxon>
        <taxon>Physcomitrium</taxon>
    </lineage>
</organism>
<dbReference type="EnsemblPlants" id="Pp3c22_14000V3.1">
    <property type="protein sequence ID" value="Pp3c22_14000V3.1"/>
    <property type="gene ID" value="Pp3c22_14000"/>
</dbReference>
<accession>A0A2K1INF0</accession>
<evidence type="ECO:0000313" key="3">
    <source>
        <dbReference type="Proteomes" id="UP000006727"/>
    </source>
</evidence>
<reference evidence="1 3" key="2">
    <citation type="journal article" date="2018" name="Plant J.">
        <title>The Physcomitrella patens chromosome-scale assembly reveals moss genome structure and evolution.</title>
        <authorList>
            <person name="Lang D."/>
            <person name="Ullrich K.K."/>
            <person name="Murat F."/>
            <person name="Fuchs J."/>
            <person name="Jenkins J."/>
            <person name="Haas F.B."/>
            <person name="Piednoel M."/>
            <person name="Gundlach H."/>
            <person name="Van Bel M."/>
            <person name="Meyberg R."/>
            <person name="Vives C."/>
            <person name="Morata J."/>
            <person name="Symeonidi A."/>
            <person name="Hiss M."/>
            <person name="Muchero W."/>
            <person name="Kamisugi Y."/>
            <person name="Saleh O."/>
            <person name="Blanc G."/>
            <person name="Decker E.L."/>
            <person name="van Gessel N."/>
            <person name="Grimwood J."/>
            <person name="Hayes R.D."/>
            <person name="Graham S.W."/>
            <person name="Gunter L.E."/>
            <person name="McDaniel S.F."/>
            <person name="Hoernstein S.N.W."/>
            <person name="Larsson A."/>
            <person name="Li F.W."/>
            <person name="Perroud P.F."/>
            <person name="Phillips J."/>
            <person name="Ranjan P."/>
            <person name="Rokshar D.S."/>
            <person name="Rothfels C.J."/>
            <person name="Schneider L."/>
            <person name="Shu S."/>
            <person name="Stevenson D.W."/>
            <person name="Thummler F."/>
            <person name="Tillich M."/>
            <person name="Villarreal Aguilar J.C."/>
            <person name="Widiez T."/>
            <person name="Wong G.K."/>
            <person name="Wymore A."/>
            <person name="Zhang Y."/>
            <person name="Zimmer A.D."/>
            <person name="Quatrano R.S."/>
            <person name="Mayer K.F.X."/>
            <person name="Goodstein D."/>
            <person name="Casacuberta J.M."/>
            <person name="Vandepoele K."/>
            <person name="Reski R."/>
            <person name="Cuming A.C."/>
            <person name="Tuskan G.A."/>
            <person name="Maumus F."/>
            <person name="Salse J."/>
            <person name="Schmutz J."/>
            <person name="Rensing S.A."/>
        </authorList>
    </citation>
    <scope>NUCLEOTIDE SEQUENCE [LARGE SCALE GENOMIC DNA]</scope>
    <source>
        <strain evidence="2 3">cv. Gransden 2004</strain>
    </source>
</reference>